<comment type="caution">
    <text evidence="1">The sequence shown here is derived from an EMBL/GenBank/DDBJ whole genome shotgun (WGS) entry which is preliminary data.</text>
</comment>
<proteinExistence type="predicted"/>
<evidence type="ECO:0000313" key="2">
    <source>
        <dbReference type="Proteomes" id="UP000766486"/>
    </source>
</evidence>
<accession>A0ABY6U9D5</accession>
<keyword evidence="2" id="KW-1185">Reference proteome</keyword>
<sequence>MRSLRKALRELLFIQNTDNYMMDTPEFYARRKEWQETCTQYQVLTNFTTFLLNGTPRQYRAFKPWQIDNLKKAYADHTNLSNSWDQKSLESYLLTQLPQGKDFEAPLILCMPSIWALTVYFSEWPFNTTCSAPTSLTFPALVRAVAFLCGRHTRPFLVWTNDDSNFNLRTDKPVLEYIFRVLAIARPTEQQTRTPVEGGARQSSQRDVLNILNAAQPMVNNSTIMISRDLLIPTADRLSPPTPPELSDLFIQHPNVALIPLLELSRLLFRQVAKFEYIDYATSPERMTLSAIEKLRQMKEVSFDDFANLLEVNNSGQSYIYSGIALLFNTFPKPQSLITGKIAGWSEKEQVLSIFSLSYL</sequence>
<evidence type="ECO:0000313" key="1">
    <source>
        <dbReference type="EMBL" id="VUC27722.1"/>
    </source>
</evidence>
<organism evidence="1 2">
    <name type="scientific">Bionectria ochroleuca</name>
    <name type="common">Gliocladium roseum</name>
    <dbReference type="NCBI Taxonomy" id="29856"/>
    <lineage>
        <taxon>Eukaryota</taxon>
        <taxon>Fungi</taxon>
        <taxon>Dikarya</taxon>
        <taxon>Ascomycota</taxon>
        <taxon>Pezizomycotina</taxon>
        <taxon>Sordariomycetes</taxon>
        <taxon>Hypocreomycetidae</taxon>
        <taxon>Hypocreales</taxon>
        <taxon>Bionectriaceae</taxon>
        <taxon>Clonostachys</taxon>
    </lineage>
</organism>
<dbReference type="Proteomes" id="UP000766486">
    <property type="component" value="Unassembled WGS sequence"/>
</dbReference>
<protein>
    <submittedName>
        <fullName evidence="1">Uncharacterized protein</fullName>
    </submittedName>
</protein>
<reference evidence="1 2" key="1">
    <citation type="submission" date="2019-06" db="EMBL/GenBank/DDBJ databases">
        <authorList>
            <person name="Broberg M."/>
        </authorList>
    </citation>
    <scope>NUCLEOTIDE SEQUENCE [LARGE SCALE GENOMIC DNA]</scope>
</reference>
<name>A0ABY6U9D5_BIOOC</name>
<dbReference type="EMBL" id="CABFNS010000774">
    <property type="protein sequence ID" value="VUC27722.1"/>
    <property type="molecule type" value="Genomic_DNA"/>
</dbReference>
<gene>
    <name evidence="1" type="ORF">CLO192961_LOCUS218212</name>
</gene>